<proteinExistence type="predicted"/>
<evidence type="ECO:0000313" key="2">
    <source>
        <dbReference type="EMBL" id="XBO38657.1"/>
    </source>
</evidence>
<feature type="compositionally biased region" description="Low complexity" evidence="1">
    <location>
        <begin position="365"/>
        <end position="384"/>
    </location>
</feature>
<dbReference type="Pfam" id="PF16868">
    <property type="entry name" value="NMT1_3"/>
    <property type="match status" value="1"/>
</dbReference>
<dbReference type="SUPFAM" id="SSF53850">
    <property type="entry name" value="Periplasmic binding protein-like II"/>
    <property type="match status" value="1"/>
</dbReference>
<dbReference type="InterPro" id="IPR011852">
    <property type="entry name" value="TRAP_TAXI"/>
</dbReference>
<dbReference type="Gene3D" id="3.40.190.10">
    <property type="entry name" value="Periplasmic binding protein-like II"/>
    <property type="match status" value="1"/>
</dbReference>
<dbReference type="PANTHER" id="PTHR42941:SF1">
    <property type="entry name" value="SLL1037 PROTEIN"/>
    <property type="match status" value="1"/>
</dbReference>
<organism evidence="2">
    <name type="scientific">Alsobacter sp. KACC 23698</name>
    <dbReference type="NCBI Taxonomy" id="3149229"/>
    <lineage>
        <taxon>Bacteria</taxon>
        <taxon>Pseudomonadati</taxon>
        <taxon>Pseudomonadota</taxon>
        <taxon>Alphaproteobacteria</taxon>
        <taxon>Hyphomicrobiales</taxon>
        <taxon>Alsobacteraceae</taxon>
        <taxon>Alsobacter</taxon>
    </lineage>
</organism>
<feature type="compositionally biased region" description="Pro residues" evidence="1">
    <location>
        <begin position="29"/>
        <end position="39"/>
    </location>
</feature>
<dbReference type="EMBL" id="CP157484">
    <property type="protein sequence ID" value="XBO38657.1"/>
    <property type="molecule type" value="Genomic_DNA"/>
</dbReference>
<dbReference type="AlphaFoldDB" id="A0AAU7JE48"/>
<dbReference type="RefSeq" id="WP_406855498.1">
    <property type="nucleotide sequence ID" value="NZ_CP157484.1"/>
</dbReference>
<feature type="compositionally biased region" description="Low complexity" evidence="1">
    <location>
        <begin position="50"/>
        <end position="79"/>
    </location>
</feature>
<dbReference type="PANTHER" id="PTHR42941">
    <property type="entry name" value="SLL1037 PROTEIN"/>
    <property type="match status" value="1"/>
</dbReference>
<feature type="region of interest" description="Disordered" evidence="1">
    <location>
        <begin position="26"/>
        <end position="83"/>
    </location>
</feature>
<reference evidence="2" key="1">
    <citation type="submission" date="2024-05" db="EMBL/GenBank/DDBJ databases">
        <authorList>
            <person name="Kim S."/>
            <person name="Heo J."/>
            <person name="Choi H."/>
            <person name="Choi Y."/>
            <person name="Kwon S.-W."/>
            <person name="Kim Y."/>
        </authorList>
    </citation>
    <scope>NUCLEOTIDE SEQUENCE</scope>
    <source>
        <strain evidence="2">KACC 23698</strain>
    </source>
</reference>
<sequence length="384" mass="41274">MTLLTFVTRRQSTAFAIALGVAAASCTRSPPPAAWPLPPRRPETPHPNRPRIAAASANGERAAALAQVEPAPRPAAEAAPAPPRAFGIASRERSGSFWRLVADLDEVLARDDLRVKPITTRGPVQALRELIRNSGVDAAIVQVDALQAFRGSLRGRLSQDRLRYVARLYDEDAHLVARREIGDVRQLAGKRVDVFAHGSGSHVTGASVFRRLGIAPVWTFHGELSASKLLAAGKADAVFIVSQRPSMPVLELPDGVGRLLPIDWRDGFAEAYRRAALTSDDYPNLLAPSERVDTVAVSTVLAMCDWPLRSPEYSRSAQFLSAFYGRLGDLRGPGRHFDWGPVDASPGAGGWTRLTLAELLDPRSGTGPEGRPAPPAGAVRPTVP</sequence>
<feature type="region of interest" description="Disordered" evidence="1">
    <location>
        <begin position="361"/>
        <end position="384"/>
    </location>
</feature>
<name>A0AAU7JE48_9HYPH</name>
<accession>A0AAU7JE48</accession>
<protein>
    <submittedName>
        <fullName evidence="2">TAXI family TRAP transporter solute-binding subunit</fullName>
    </submittedName>
</protein>
<evidence type="ECO:0000256" key="1">
    <source>
        <dbReference type="SAM" id="MobiDB-lite"/>
    </source>
</evidence>
<gene>
    <name evidence="2" type="ORF">ABEG18_23670</name>
</gene>